<evidence type="ECO:0000313" key="2">
    <source>
        <dbReference type="Proteomes" id="UP000688947"/>
    </source>
</evidence>
<dbReference type="EMBL" id="JAENGZ010001344">
    <property type="protein sequence ID" value="KAG6948698.1"/>
    <property type="molecule type" value="Genomic_DNA"/>
</dbReference>
<name>A0A8T1TXA3_9STRA</name>
<dbReference type="OrthoDB" id="121788at2759"/>
<sequence length="240" mass="27061">MYDGWACFSEHYVALYIVFWKDGQLFYVLLASLKFWIGDNCATNQLTATTLGVPLVGCASHRFNLATKNVLAEHEDLVGAVSALMVALRTIRNRAELRRHTSLAPLRANATRWSSAFMMLERYVRIRDAIKRVDAVYDLVPKPAAHRRIVALVESLKTFNSVFKKLQEESISMKSVRLLFDKMAEMFPVTGHYLRPDAEIVHSPVFESAVVKVSRGTEADLNPQESQALEPFQLEAAATE</sequence>
<accession>A0A8T1TXA3</accession>
<dbReference type="Proteomes" id="UP000688947">
    <property type="component" value="Unassembled WGS sequence"/>
</dbReference>
<dbReference type="AlphaFoldDB" id="A0A8T1TXA3"/>
<dbReference type="VEuPathDB" id="FungiDB:PC110_g18486"/>
<dbReference type="PANTHER" id="PTHR40866">
    <property type="entry name" value="BED-TYPE DOMAIN-CONTAINING PROTEIN"/>
    <property type="match status" value="1"/>
</dbReference>
<dbReference type="PANTHER" id="PTHR40866:SF1">
    <property type="entry name" value="BED-TYPE DOMAIN-CONTAINING PROTEIN"/>
    <property type="match status" value="1"/>
</dbReference>
<reference evidence="1" key="1">
    <citation type="submission" date="2021-01" db="EMBL/GenBank/DDBJ databases">
        <title>Phytophthora aleatoria, a newly-described species from Pinus radiata is distinct from Phytophthora cactorum isolates based on comparative genomics.</title>
        <authorList>
            <person name="Mcdougal R."/>
            <person name="Panda P."/>
            <person name="Williams N."/>
            <person name="Studholme D.J."/>
        </authorList>
    </citation>
    <scope>NUCLEOTIDE SEQUENCE</scope>
    <source>
        <strain evidence="1">NZFS 3830</strain>
    </source>
</reference>
<gene>
    <name evidence="1" type="ORF">JG687_00015307</name>
</gene>
<comment type="caution">
    <text evidence="1">The sequence shown here is derived from an EMBL/GenBank/DDBJ whole genome shotgun (WGS) entry which is preliminary data.</text>
</comment>
<protein>
    <submittedName>
        <fullName evidence="1">Uncharacterized protein</fullName>
    </submittedName>
</protein>
<evidence type="ECO:0000313" key="1">
    <source>
        <dbReference type="EMBL" id="KAG6948698.1"/>
    </source>
</evidence>
<organism evidence="1 2">
    <name type="scientific">Phytophthora cactorum</name>
    <dbReference type="NCBI Taxonomy" id="29920"/>
    <lineage>
        <taxon>Eukaryota</taxon>
        <taxon>Sar</taxon>
        <taxon>Stramenopiles</taxon>
        <taxon>Oomycota</taxon>
        <taxon>Peronosporomycetes</taxon>
        <taxon>Peronosporales</taxon>
        <taxon>Peronosporaceae</taxon>
        <taxon>Phytophthora</taxon>
    </lineage>
</organism>
<proteinExistence type="predicted"/>